<dbReference type="InterPro" id="IPR032818">
    <property type="entry name" value="DedA-like"/>
</dbReference>
<evidence type="ECO:0000259" key="8">
    <source>
        <dbReference type="Pfam" id="PF09335"/>
    </source>
</evidence>
<dbReference type="EMBL" id="FXUB01000003">
    <property type="protein sequence ID" value="SMP13943.1"/>
    <property type="molecule type" value="Genomic_DNA"/>
</dbReference>
<evidence type="ECO:0000256" key="1">
    <source>
        <dbReference type="ARBA" id="ARBA00004651"/>
    </source>
</evidence>
<keyword evidence="4 7" id="KW-0812">Transmembrane</keyword>
<evidence type="ECO:0000313" key="10">
    <source>
        <dbReference type="Proteomes" id="UP001157911"/>
    </source>
</evidence>
<keyword evidence="3 7" id="KW-1003">Cell membrane</keyword>
<comment type="subcellular location">
    <subcellularLocation>
        <location evidence="1 7">Cell membrane</location>
        <topology evidence="1 7">Multi-pass membrane protein</topology>
    </subcellularLocation>
</comment>
<evidence type="ECO:0000256" key="4">
    <source>
        <dbReference type="ARBA" id="ARBA00022692"/>
    </source>
</evidence>
<evidence type="ECO:0000256" key="5">
    <source>
        <dbReference type="ARBA" id="ARBA00022989"/>
    </source>
</evidence>
<dbReference type="Pfam" id="PF09335">
    <property type="entry name" value="VTT_dom"/>
    <property type="match status" value="1"/>
</dbReference>
<feature type="transmembrane region" description="Helical" evidence="7">
    <location>
        <begin position="175"/>
        <end position="197"/>
    </location>
</feature>
<evidence type="ECO:0000256" key="3">
    <source>
        <dbReference type="ARBA" id="ARBA00022475"/>
    </source>
</evidence>
<evidence type="ECO:0000313" key="9">
    <source>
        <dbReference type="EMBL" id="SMP13943.1"/>
    </source>
</evidence>
<comment type="caution">
    <text evidence="9">The sequence shown here is derived from an EMBL/GenBank/DDBJ whole genome shotgun (WGS) entry which is preliminary data.</text>
</comment>
<accession>A0ABY1NNB2</accession>
<feature type="transmembrane region" description="Helical" evidence="7">
    <location>
        <begin position="149"/>
        <end position="169"/>
    </location>
</feature>
<evidence type="ECO:0000256" key="6">
    <source>
        <dbReference type="ARBA" id="ARBA00023136"/>
    </source>
</evidence>
<sequence length="207" mass="23419">MEITRLIETTAEYLKLHPHLSCIILFTWSFLETALLLGLLLPAEKVLIISSVLVSEGIISPISFLTCITTGTFLGYTVSYFMGTFLGKALLYKTLKKLGVSEEGIRKTQEFIEKRGEISLIFGRFLPVVRATLPVVIGSFKPNFAKFSLYNLIGAFLWALSYLFLGNLIKEVFSLIITHKFVAIPLSLACMAIYLFWRKYGKNRKLF</sequence>
<dbReference type="PANTHER" id="PTHR30353:SF15">
    <property type="entry name" value="INNER MEMBRANE PROTEIN YABI"/>
    <property type="match status" value="1"/>
</dbReference>
<feature type="transmembrane region" description="Helical" evidence="7">
    <location>
        <begin position="20"/>
        <end position="42"/>
    </location>
</feature>
<gene>
    <name evidence="9" type="ORF">SAMN06265339_1198</name>
</gene>
<feature type="domain" description="VTT" evidence="8">
    <location>
        <begin position="52"/>
        <end position="167"/>
    </location>
</feature>
<organism evidence="9 10">
    <name type="scientific">Desulfurobacterium pacificum</name>
    <dbReference type="NCBI Taxonomy" id="240166"/>
    <lineage>
        <taxon>Bacteria</taxon>
        <taxon>Pseudomonadati</taxon>
        <taxon>Aquificota</taxon>
        <taxon>Aquificia</taxon>
        <taxon>Desulfurobacteriales</taxon>
        <taxon>Desulfurobacteriaceae</taxon>
        <taxon>Desulfurobacterium</taxon>
    </lineage>
</organism>
<dbReference type="RefSeq" id="WP_283400657.1">
    <property type="nucleotide sequence ID" value="NZ_FXUB01000003.1"/>
</dbReference>
<keyword evidence="5 7" id="KW-1133">Transmembrane helix</keyword>
<dbReference type="PANTHER" id="PTHR30353">
    <property type="entry name" value="INNER MEMBRANE PROTEIN DEDA-RELATED"/>
    <property type="match status" value="1"/>
</dbReference>
<feature type="transmembrane region" description="Helical" evidence="7">
    <location>
        <begin position="62"/>
        <end position="87"/>
    </location>
</feature>
<comment type="similarity">
    <text evidence="2 7">Belongs to the DedA family.</text>
</comment>
<keyword evidence="6 7" id="KW-0472">Membrane</keyword>
<evidence type="ECO:0000256" key="2">
    <source>
        <dbReference type="ARBA" id="ARBA00010792"/>
    </source>
</evidence>
<name>A0ABY1NNB2_9BACT</name>
<proteinExistence type="inferred from homology"/>
<keyword evidence="10" id="KW-1185">Reference proteome</keyword>
<dbReference type="InterPro" id="IPR032816">
    <property type="entry name" value="VTT_dom"/>
</dbReference>
<reference evidence="9 10" key="1">
    <citation type="submission" date="2017-05" db="EMBL/GenBank/DDBJ databases">
        <authorList>
            <person name="Varghese N."/>
            <person name="Submissions S."/>
        </authorList>
    </citation>
    <scope>NUCLEOTIDE SEQUENCE [LARGE SCALE GENOMIC DNA]</scope>
    <source>
        <strain evidence="9 10">DSM 15522</strain>
    </source>
</reference>
<dbReference type="Proteomes" id="UP001157911">
    <property type="component" value="Unassembled WGS sequence"/>
</dbReference>
<evidence type="ECO:0000256" key="7">
    <source>
        <dbReference type="RuleBase" id="RU367016"/>
    </source>
</evidence>
<protein>
    <submittedName>
        <fullName evidence="9">Membrane-associated protein</fullName>
    </submittedName>
</protein>